<organism evidence="1 2">
    <name type="scientific">Leptospira mayottensis 200901122</name>
    <dbReference type="NCBI Taxonomy" id="1193010"/>
    <lineage>
        <taxon>Bacteria</taxon>
        <taxon>Pseudomonadati</taxon>
        <taxon>Spirochaetota</taxon>
        <taxon>Spirochaetia</taxon>
        <taxon>Leptospirales</taxon>
        <taxon>Leptospiraceae</taxon>
        <taxon>Leptospira</taxon>
    </lineage>
</organism>
<reference evidence="1 2" key="1">
    <citation type="journal article" date="2014" name="Int. J. Syst. Evol. Microbiol.">
        <title>Leptospira mayottensis sp. nov., a pathogenic species of the genus Leptospira isolated from humans.</title>
        <authorList>
            <person name="Bourhy P."/>
            <person name="Collet L."/>
            <person name="Brisse S."/>
            <person name="Picardeau M."/>
        </authorList>
    </citation>
    <scope>NUCLEOTIDE SEQUENCE [LARGE SCALE GENOMIC DNA]</scope>
    <source>
        <strain evidence="1 2">200901122</strain>
    </source>
</reference>
<dbReference type="AlphaFoldDB" id="A0AA87MMU9"/>
<protein>
    <submittedName>
        <fullName evidence="1">Uncharacterized protein</fullName>
    </submittedName>
</protein>
<dbReference type="Proteomes" id="UP000001343">
    <property type="component" value="Unassembled WGS sequence"/>
</dbReference>
<gene>
    <name evidence="1" type="ORF">LEP1GSC125_3740</name>
</gene>
<name>A0AA87MMU9_9LEPT</name>
<comment type="caution">
    <text evidence="1">The sequence shown here is derived from an EMBL/GenBank/DDBJ whole genome shotgun (WGS) entry which is preliminary data.</text>
</comment>
<dbReference type="EMBL" id="AKWM02000058">
    <property type="protein sequence ID" value="EKR99111.1"/>
    <property type="molecule type" value="Genomic_DNA"/>
</dbReference>
<evidence type="ECO:0000313" key="2">
    <source>
        <dbReference type="Proteomes" id="UP000001343"/>
    </source>
</evidence>
<evidence type="ECO:0000313" key="1">
    <source>
        <dbReference type="EMBL" id="EKR99111.1"/>
    </source>
</evidence>
<proteinExistence type="predicted"/>
<sequence>MISLEATTVTVTEKNRFFFVIDRKVTGGFFKISFPTIFSRKTLA</sequence>
<accession>A0AA87MMU9</accession>